<name>A0ACC0W593_9STRA</name>
<sequence length="143" mass="16303">MRLASIRRRRHSARMATVTCSMPLLRCQIPNAIHYRGSTRPDWGIHTVHIDAARKMHLRWHVWILVTTVNPEAVNTSIMTRMSEDRADPVCEENVICLLESIRNAHIAMAFFTVSRSSSNLKLRGTSARSNTTTSVFDTTKQQ</sequence>
<dbReference type="Proteomes" id="UP001163321">
    <property type="component" value="Chromosome 4"/>
</dbReference>
<comment type="caution">
    <text evidence="1">The sequence shown here is derived from an EMBL/GenBank/DDBJ whole genome shotgun (WGS) entry which is preliminary data.</text>
</comment>
<proteinExistence type="predicted"/>
<protein>
    <submittedName>
        <fullName evidence="1">Uncharacterized protein</fullName>
    </submittedName>
</protein>
<keyword evidence="2" id="KW-1185">Reference proteome</keyword>
<gene>
    <name evidence="1" type="ORF">PsorP6_006796</name>
</gene>
<organism evidence="1 2">
    <name type="scientific">Peronosclerospora sorghi</name>
    <dbReference type="NCBI Taxonomy" id="230839"/>
    <lineage>
        <taxon>Eukaryota</taxon>
        <taxon>Sar</taxon>
        <taxon>Stramenopiles</taxon>
        <taxon>Oomycota</taxon>
        <taxon>Peronosporomycetes</taxon>
        <taxon>Peronosporales</taxon>
        <taxon>Peronosporaceae</taxon>
        <taxon>Peronosclerospora</taxon>
    </lineage>
</organism>
<evidence type="ECO:0000313" key="1">
    <source>
        <dbReference type="EMBL" id="KAI9913897.1"/>
    </source>
</evidence>
<dbReference type="EMBL" id="CM047583">
    <property type="protein sequence ID" value="KAI9913897.1"/>
    <property type="molecule type" value="Genomic_DNA"/>
</dbReference>
<evidence type="ECO:0000313" key="2">
    <source>
        <dbReference type="Proteomes" id="UP001163321"/>
    </source>
</evidence>
<reference evidence="1 2" key="1">
    <citation type="journal article" date="2022" name="bioRxiv">
        <title>The genome of the oomycete Peronosclerospora sorghi, a cosmopolitan pathogen of maize and sorghum, is inflated with dispersed pseudogenes.</title>
        <authorList>
            <person name="Fletcher K."/>
            <person name="Martin F."/>
            <person name="Isakeit T."/>
            <person name="Cavanaugh K."/>
            <person name="Magill C."/>
            <person name="Michelmore R."/>
        </authorList>
    </citation>
    <scope>NUCLEOTIDE SEQUENCE [LARGE SCALE GENOMIC DNA]</scope>
    <source>
        <strain evidence="1">P6</strain>
    </source>
</reference>
<accession>A0ACC0W593</accession>